<feature type="compositionally biased region" description="Low complexity" evidence="1">
    <location>
        <begin position="157"/>
        <end position="197"/>
    </location>
</feature>
<evidence type="ECO:0000313" key="5">
    <source>
        <dbReference type="Proteomes" id="UP000422569"/>
    </source>
</evidence>
<dbReference type="RefSeq" id="WP_016921155.1">
    <property type="nucleotide sequence ID" value="NZ_CP044331.1"/>
</dbReference>
<dbReference type="Proteomes" id="UP000422569">
    <property type="component" value="Chromosome"/>
</dbReference>
<accession>A0A6B8LYK0</accession>
<sequence>MKRLLLSIVAATALCAPQVAAAVEIYGVWVRDGHPTDKLEFFDCQGKLCAKGVLPMLDGSPPPLVLRHAAKTGPNSWKGDLFNPEDGKTYTGKIAYEAPNQLTLTGCLVAFLCQSETWTRVSGPTKPAAPDAKSDAKGGAKAPAADAKAGVDKPADKGAAAAKPAVGQDAKASKPAKPADAKPAAPAKPATAKPAPKAGDDAQ</sequence>
<dbReference type="Pfam" id="PF09917">
    <property type="entry name" value="DUF2147"/>
    <property type="match status" value="1"/>
</dbReference>
<keyword evidence="5" id="KW-1185">Reference proteome</keyword>
<proteinExistence type="predicted"/>
<evidence type="ECO:0000313" key="4">
    <source>
        <dbReference type="EMBL" id="QGM96544.1"/>
    </source>
</evidence>
<feature type="region of interest" description="Disordered" evidence="1">
    <location>
        <begin position="120"/>
        <end position="203"/>
    </location>
</feature>
<gene>
    <name evidence="4" type="ORF">F7D14_02970</name>
</gene>
<dbReference type="PANTHER" id="PTHR36919">
    <property type="entry name" value="BLR1215 PROTEIN"/>
    <property type="match status" value="1"/>
</dbReference>
<dbReference type="InterPro" id="IPR019223">
    <property type="entry name" value="DUF2147"/>
</dbReference>
<name>A0A6B8LYK0_9HYPH</name>
<feature type="signal peptide" evidence="2">
    <location>
        <begin position="1"/>
        <end position="21"/>
    </location>
</feature>
<dbReference type="Gene3D" id="2.40.128.520">
    <property type="match status" value="1"/>
</dbReference>
<keyword evidence="2" id="KW-0732">Signal</keyword>
<feature type="domain" description="DUF2147" evidence="3">
    <location>
        <begin position="66"/>
        <end position="120"/>
    </location>
</feature>
<protein>
    <submittedName>
        <fullName evidence="4">DUF2147 domain-containing protein</fullName>
    </submittedName>
</protein>
<feature type="compositionally biased region" description="Low complexity" evidence="1">
    <location>
        <begin position="139"/>
        <end position="148"/>
    </location>
</feature>
<organism evidence="4 5">
    <name type="scientific">Methylocystis parvus</name>
    <dbReference type="NCBI Taxonomy" id="134"/>
    <lineage>
        <taxon>Bacteria</taxon>
        <taxon>Pseudomonadati</taxon>
        <taxon>Pseudomonadota</taxon>
        <taxon>Alphaproteobacteria</taxon>
        <taxon>Hyphomicrobiales</taxon>
        <taxon>Methylocystaceae</taxon>
        <taxon>Methylocystis</taxon>
    </lineage>
</organism>
<evidence type="ECO:0000256" key="2">
    <source>
        <dbReference type="SAM" id="SignalP"/>
    </source>
</evidence>
<evidence type="ECO:0000256" key="1">
    <source>
        <dbReference type="SAM" id="MobiDB-lite"/>
    </source>
</evidence>
<evidence type="ECO:0000259" key="3">
    <source>
        <dbReference type="Pfam" id="PF09917"/>
    </source>
</evidence>
<dbReference type="PANTHER" id="PTHR36919:SF2">
    <property type="entry name" value="BLL6627 PROTEIN"/>
    <property type="match status" value="1"/>
</dbReference>
<dbReference type="AlphaFoldDB" id="A0A6B8LYK0"/>
<feature type="chain" id="PRO_5025469661" evidence="2">
    <location>
        <begin position="22"/>
        <end position="203"/>
    </location>
</feature>
<dbReference type="EMBL" id="CP044331">
    <property type="protein sequence ID" value="QGM96544.1"/>
    <property type="molecule type" value="Genomic_DNA"/>
</dbReference>
<reference evidence="4 5" key="1">
    <citation type="submission" date="2019-09" db="EMBL/GenBank/DDBJ databases">
        <title>Isolation and complete genome sequencing of Methylocystis species.</title>
        <authorList>
            <person name="Rumah B.L."/>
            <person name="Stead C.E."/>
            <person name="Stevens B.C."/>
            <person name="Minton N.P."/>
            <person name="Grosse-Honebrink A."/>
            <person name="Zhang Y."/>
        </authorList>
    </citation>
    <scope>NUCLEOTIDE SEQUENCE [LARGE SCALE GENOMIC DNA]</scope>
    <source>
        <strain evidence="4 5">BRCS2</strain>
    </source>
</reference>
<dbReference type="KEGG" id="mpar:F7D14_02970"/>